<proteinExistence type="inferred from homology"/>
<dbReference type="InterPro" id="IPR036388">
    <property type="entry name" value="WH-like_DNA-bd_sf"/>
</dbReference>
<dbReference type="Pfam" id="PF08281">
    <property type="entry name" value="Sigma70_r4_2"/>
    <property type="match status" value="1"/>
</dbReference>
<evidence type="ECO:0000256" key="5">
    <source>
        <dbReference type="ARBA" id="ARBA00023163"/>
    </source>
</evidence>
<dbReference type="Pfam" id="PF04542">
    <property type="entry name" value="Sigma70_r2"/>
    <property type="match status" value="1"/>
</dbReference>
<feature type="domain" description="RNA polymerase sigma-70 region 2" evidence="7">
    <location>
        <begin position="22"/>
        <end position="83"/>
    </location>
</feature>
<keyword evidence="2" id="KW-0805">Transcription regulation</keyword>
<dbReference type="InterPro" id="IPR014325">
    <property type="entry name" value="RNA_pol_sigma-E_actinobac"/>
</dbReference>
<dbReference type="PANTHER" id="PTHR43133">
    <property type="entry name" value="RNA POLYMERASE ECF-TYPE SIGMA FACTO"/>
    <property type="match status" value="1"/>
</dbReference>
<accession>A0ABT2JCX7</accession>
<organism evidence="9 10">
    <name type="scientific">Actinophytocola gossypii</name>
    <dbReference type="NCBI Taxonomy" id="2812003"/>
    <lineage>
        <taxon>Bacteria</taxon>
        <taxon>Bacillati</taxon>
        <taxon>Actinomycetota</taxon>
        <taxon>Actinomycetes</taxon>
        <taxon>Pseudonocardiales</taxon>
        <taxon>Pseudonocardiaceae</taxon>
    </lineage>
</organism>
<dbReference type="Gene3D" id="1.10.10.10">
    <property type="entry name" value="Winged helix-like DNA-binding domain superfamily/Winged helix DNA-binding domain"/>
    <property type="match status" value="1"/>
</dbReference>
<dbReference type="SUPFAM" id="SSF88659">
    <property type="entry name" value="Sigma3 and sigma4 domains of RNA polymerase sigma factors"/>
    <property type="match status" value="1"/>
</dbReference>
<evidence type="ECO:0000256" key="2">
    <source>
        <dbReference type="ARBA" id="ARBA00023015"/>
    </source>
</evidence>
<dbReference type="InterPro" id="IPR014284">
    <property type="entry name" value="RNA_pol_sigma-70_dom"/>
</dbReference>
<evidence type="ECO:0000256" key="6">
    <source>
        <dbReference type="SAM" id="MobiDB-lite"/>
    </source>
</evidence>
<name>A0ABT2JCX7_9PSEU</name>
<keyword evidence="10" id="KW-1185">Reference proteome</keyword>
<dbReference type="NCBIfam" id="TIGR02937">
    <property type="entry name" value="sigma70-ECF"/>
    <property type="match status" value="1"/>
</dbReference>
<dbReference type="RefSeq" id="WP_260193824.1">
    <property type="nucleotide sequence ID" value="NZ_JAFFZE010000016.1"/>
</dbReference>
<evidence type="ECO:0000259" key="8">
    <source>
        <dbReference type="Pfam" id="PF08281"/>
    </source>
</evidence>
<dbReference type="EMBL" id="JAFFZE010000016">
    <property type="protein sequence ID" value="MCT2585720.1"/>
    <property type="molecule type" value="Genomic_DNA"/>
</dbReference>
<dbReference type="SUPFAM" id="SSF88946">
    <property type="entry name" value="Sigma2 domain of RNA polymerase sigma factors"/>
    <property type="match status" value="1"/>
</dbReference>
<dbReference type="InterPro" id="IPR013325">
    <property type="entry name" value="RNA_pol_sigma_r2"/>
</dbReference>
<evidence type="ECO:0000256" key="1">
    <source>
        <dbReference type="ARBA" id="ARBA00010641"/>
    </source>
</evidence>
<dbReference type="InterPro" id="IPR039425">
    <property type="entry name" value="RNA_pol_sigma-70-like"/>
</dbReference>
<dbReference type="CDD" id="cd06171">
    <property type="entry name" value="Sigma70_r4"/>
    <property type="match status" value="1"/>
</dbReference>
<dbReference type="PANTHER" id="PTHR43133:SF50">
    <property type="entry name" value="ECF RNA POLYMERASE SIGMA FACTOR SIGM"/>
    <property type="match status" value="1"/>
</dbReference>
<feature type="domain" description="RNA polymerase sigma factor 70 region 4 type 2" evidence="8">
    <location>
        <begin position="107"/>
        <end position="159"/>
    </location>
</feature>
<protein>
    <submittedName>
        <fullName evidence="9">SigE family RNA polymerase sigma factor</fullName>
    </submittedName>
</protein>
<keyword evidence="3" id="KW-0731">Sigma factor</keyword>
<gene>
    <name evidence="9" type="ORF">JT362_21610</name>
</gene>
<dbReference type="InterPro" id="IPR013324">
    <property type="entry name" value="RNA_pol_sigma_r3/r4-like"/>
</dbReference>
<sequence length="192" mass="21721">MVGDNRPSYDGEFSEYFAARAHALRNTAHLLCGDWHRAEDITQLAMLKLYVAWPRLARRDSLDAYARRVVVRTFLAENRRGWRRREQLTEEPPDTVAPTDGDSAHRLLLVRALAAVPPRQRAVLVLRYWNDLSVDEVAAALGCSTGTVKSQAARGLATLRQRLGPHFTEATTEERSDARARRTRADVVPPHR</sequence>
<evidence type="ECO:0000313" key="10">
    <source>
        <dbReference type="Proteomes" id="UP001156441"/>
    </source>
</evidence>
<dbReference type="NCBIfam" id="TIGR02983">
    <property type="entry name" value="SigE-fam_strep"/>
    <property type="match status" value="1"/>
</dbReference>
<dbReference type="InterPro" id="IPR007627">
    <property type="entry name" value="RNA_pol_sigma70_r2"/>
</dbReference>
<comment type="caution">
    <text evidence="9">The sequence shown here is derived from an EMBL/GenBank/DDBJ whole genome shotgun (WGS) entry which is preliminary data.</text>
</comment>
<evidence type="ECO:0000313" key="9">
    <source>
        <dbReference type="EMBL" id="MCT2585720.1"/>
    </source>
</evidence>
<dbReference type="Gene3D" id="1.10.1740.10">
    <property type="match status" value="1"/>
</dbReference>
<evidence type="ECO:0000256" key="3">
    <source>
        <dbReference type="ARBA" id="ARBA00023082"/>
    </source>
</evidence>
<comment type="similarity">
    <text evidence="1">Belongs to the sigma-70 factor family. ECF subfamily.</text>
</comment>
<dbReference type="InterPro" id="IPR013249">
    <property type="entry name" value="RNA_pol_sigma70_r4_t2"/>
</dbReference>
<evidence type="ECO:0000259" key="7">
    <source>
        <dbReference type="Pfam" id="PF04542"/>
    </source>
</evidence>
<keyword evidence="4" id="KW-0238">DNA-binding</keyword>
<dbReference type="Proteomes" id="UP001156441">
    <property type="component" value="Unassembled WGS sequence"/>
</dbReference>
<reference evidence="9 10" key="1">
    <citation type="submission" date="2021-02" db="EMBL/GenBank/DDBJ databases">
        <title>Actinophytocola xerophila sp. nov., isolated from soil of cotton cropping field.</title>
        <authorList>
            <person name="Huang R."/>
            <person name="Chen X."/>
            <person name="Ge X."/>
            <person name="Liu W."/>
        </authorList>
    </citation>
    <scope>NUCLEOTIDE SEQUENCE [LARGE SCALE GENOMIC DNA]</scope>
    <source>
        <strain evidence="9 10">S1-96</strain>
    </source>
</reference>
<evidence type="ECO:0000256" key="4">
    <source>
        <dbReference type="ARBA" id="ARBA00023125"/>
    </source>
</evidence>
<feature type="region of interest" description="Disordered" evidence="6">
    <location>
        <begin position="163"/>
        <end position="192"/>
    </location>
</feature>
<feature type="compositionally biased region" description="Basic and acidic residues" evidence="6">
    <location>
        <begin position="172"/>
        <end position="185"/>
    </location>
</feature>
<keyword evidence="5" id="KW-0804">Transcription</keyword>